<gene>
    <name evidence="2" type="ORF">LEA_19205</name>
</gene>
<proteinExistence type="predicted"/>
<name>K1SKA4_9ZZZZ</name>
<reference evidence="2" key="1">
    <citation type="journal article" date="2013" name="Environ. Microbiol.">
        <title>Microbiota from the distal guts of lean and obese adolescents exhibit partial functional redundancy besides clear differences in community structure.</title>
        <authorList>
            <person name="Ferrer M."/>
            <person name="Ruiz A."/>
            <person name="Lanza F."/>
            <person name="Haange S.B."/>
            <person name="Oberbach A."/>
            <person name="Till H."/>
            <person name="Bargiela R."/>
            <person name="Campoy C."/>
            <person name="Segura M.T."/>
            <person name="Richter M."/>
            <person name="von Bergen M."/>
            <person name="Seifert J."/>
            <person name="Suarez A."/>
        </authorList>
    </citation>
    <scope>NUCLEOTIDE SEQUENCE</scope>
</reference>
<feature type="domain" description="DUF3991" evidence="1">
    <location>
        <begin position="83"/>
        <end position="140"/>
    </location>
</feature>
<dbReference type="Pfam" id="PF13154">
    <property type="entry name" value="DUF3991"/>
    <property type="match status" value="1"/>
</dbReference>
<evidence type="ECO:0000259" key="1">
    <source>
        <dbReference type="Pfam" id="PF13154"/>
    </source>
</evidence>
<accession>K1SKA4</accession>
<dbReference type="InterPro" id="IPR025054">
    <property type="entry name" value="DUF3991"/>
</dbReference>
<sequence length="213" mass="24790">WELTDHDSFKINELTSQWHWKSRDIGGTSALNFLIHVDGCSFLEAVQMLKDEYPTYIPPPVETKPKKLFVLPPASPDCRRVFRYLKERGISGEVLQQCVHLEILYESLPYHNAVFVGRDENQVARYAFLRGIYDASGKAFKMEQAGLLEIMRLHILAGLKEKRDMSKEQEDIRILQSFFDEFGCGSQIHIYEPQTEEIMTEFVGHYLTTERKK</sequence>
<comment type="caution">
    <text evidence="2">The sequence shown here is derived from an EMBL/GenBank/DDBJ whole genome shotgun (WGS) entry which is preliminary data.</text>
</comment>
<dbReference type="SUPFAM" id="SSF57783">
    <property type="entry name" value="Zinc beta-ribbon"/>
    <property type="match status" value="1"/>
</dbReference>
<dbReference type="AlphaFoldDB" id="K1SKA4"/>
<organism evidence="2">
    <name type="scientific">human gut metagenome</name>
    <dbReference type="NCBI Taxonomy" id="408170"/>
    <lineage>
        <taxon>unclassified sequences</taxon>
        <taxon>metagenomes</taxon>
        <taxon>organismal metagenomes</taxon>
    </lineage>
</organism>
<protein>
    <recommendedName>
        <fullName evidence="1">DUF3991 domain-containing protein</fullName>
    </recommendedName>
</protein>
<evidence type="ECO:0000313" key="2">
    <source>
        <dbReference type="EMBL" id="EKC47786.1"/>
    </source>
</evidence>
<feature type="non-terminal residue" evidence="2">
    <location>
        <position position="1"/>
    </location>
</feature>
<dbReference type="EMBL" id="AJWY01013199">
    <property type="protein sequence ID" value="EKC47786.1"/>
    <property type="molecule type" value="Genomic_DNA"/>
</dbReference>